<dbReference type="Pfam" id="PF00528">
    <property type="entry name" value="BPD_transp_1"/>
    <property type="match status" value="1"/>
</dbReference>
<evidence type="ECO:0000256" key="6">
    <source>
        <dbReference type="ARBA" id="ARBA00022989"/>
    </source>
</evidence>
<dbReference type="PANTHER" id="PTHR43357">
    <property type="entry name" value="INNER MEMBRANE ABC TRANSPORTER PERMEASE PROTEIN YDCV"/>
    <property type="match status" value="1"/>
</dbReference>
<dbReference type="STRING" id="1776384.GCA_900086585_00134"/>
<comment type="subcellular location">
    <subcellularLocation>
        <location evidence="1">Cell inner membrane</location>
        <topology evidence="1">Multi-pass membrane protein</topology>
    </subcellularLocation>
    <subcellularLocation>
        <location evidence="8">Cell membrane</location>
        <topology evidence="8">Multi-pass membrane protein</topology>
    </subcellularLocation>
</comment>
<dbReference type="Gene3D" id="1.10.3720.10">
    <property type="entry name" value="MetI-like"/>
    <property type="match status" value="1"/>
</dbReference>
<dbReference type="OrthoDB" id="9782004at2"/>
<dbReference type="InterPro" id="IPR000515">
    <property type="entry name" value="MetI-like"/>
</dbReference>
<keyword evidence="7 8" id="KW-0472">Membrane</keyword>
<comment type="caution">
    <text evidence="10">The sequence shown here is derived from an EMBL/GenBank/DDBJ whole genome shotgun (WGS) entry which is preliminary data.</text>
</comment>
<dbReference type="AlphaFoldDB" id="A0A415DX45"/>
<organism evidence="10 11">
    <name type="scientific">Emergencia timonensis</name>
    <dbReference type="NCBI Taxonomy" id="1776384"/>
    <lineage>
        <taxon>Bacteria</taxon>
        <taxon>Bacillati</taxon>
        <taxon>Bacillota</taxon>
        <taxon>Clostridia</taxon>
        <taxon>Peptostreptococcales</taxon>
        <taxon>Anaerovoracaceae</taxon>
        <taxon>Emergencia</taxon>
    </lineage>
</organism>
<dbReference type="SUPFAM" id="SSF161098">
    <property type="entry name" value="MetI-like"/>
    <property type="match status" value="1"/>
</dbReference>
<dbReference type="RefSeq" id="WP_067532437.1">
    <property type="nucleotide sequence ID" value="NZ_AP025567.1"/>
</dbReference>
<evidence type="ECO:0000256" key="4">
    <source>
        <dbReference type="ARBA" id="ARBA00022519"/>
    </source>
</evidence>
<proteinExistence type="inferred from homology"/>
<keyword evidence="2 8" id="KW-0813">Transport</keyword>
<dbReference type="CDD" id="cd06261">
    <property type="entry name" value="TM_PBP2"/>
    <property type="match status" value="1"/>
</dbReference>
<keyword evidence="6 8" id="KW-1133">Transmembrane helix</keyword>
<evidence type="ECO:0000313" key="11">
    <source>
        <dbReference type="Proteomes" id="UP000284841"/>
    </source>
</evidence>
<feature type="domain" description="ABC transmembrane type-1" evidence="9">
    <location>
        <begin position="64"/>
        <end position="252"/>
    </location>
</feature>
<feature type="transmembrane region" description="Helical" evidence="8">
    <location>
        <begin position="102"/>
        <end position="124"/>
    </location>
</feature>
<comment type="similarity">
    <text evidence="8">Belongs to the binding-protein-dependent transport system permease family.</text>
</comment>
<evidence type="ECO:0000313" key="10">
    <source>
        <dbReference type="EMBL" id="RHJ85128.1"/>
    </source>
</evidence>
<dbReference type="PANTHER" id="PTHR43357:SF4">
    <property type="entry name" value="INNER MEMBRANE ABC TRANSPORTER PERMEASE PROTEIN YDCV"/>
    <property type="match status" value="1"/>
</dbReference>
<feature type="transmembrane region" description="Helical" evidence="8">
    <location>
        <begin position="233"/>
        <end position="252"/>
    </location>
</feature>
<dbReference type="PROSITE" id="PS50928">
    <property type="entry name" value="ABC_TM1"/>
    <property type="match status" value="1"/>
</dbReference>
<accession>A0A415DX45</accession>
<protein>
    <submittedName>
        <fullName evidence="10">ABC transporter permease subunit</fullName>
    </submittedName>
</protein>
<evidence type="ECO:0000259" key="9">
    <source>
        <dbReference type="PROSITE" id="PS50928"/>
    </source>
</evidence>
<keyword evidence="5 8" id="KW-0812">Transmembrane</keyword>
<evidence type="ECO:0000256" key="3">
    <source>
        <dbReference type="ARBA" id="ARBA00022475"/>
    </source>
</evidence>
<keyword evidence="3" id="KW-1003">Cell membrane</keyword>
<gene>
    <name evidence="10" type="ORF">DW099_15620</name>
</gene>
<evidence type="ECO:0000256" key="7">
    <source>
        <dbReference type="ARBA" id="ARBA00023136"/>
    </source>
</evidence>
<dbReference type="InterPro" id="IPR035906">
    <property type="entry name" value="MetI-like_sf"/>
</dbReference>
<keyword evidence="11" id="KW-1185">Reference proteome</keyword>
<dbReference type="Proteomes" id="UP000284841">
    <property type="component" value="Unassembled WGS sequence"/>
</dbReference>
<dbReference type="GeneID" id="83002565"/>
<evidence type="ECO:0000256" key="1">
    <source>
        <dbReference type="ARBA" id="ARBA00004429"/>
    </source>
</evidence>
<reference evidence="10 11" key="1">
    <citation type="submission" date="2018-08" db="EMBL/GenBank/DDBJ databases">
        <title>A genome reference for cultivated species of the human gut microbiota.</title>
        <authorList>
            <person name="Zou Y."/>
            <person name="Xue W."/>
            <person name="Luo G."/>
        </authorList>
    </citation>
    <scope>NUCLEOTIDE SEQUENCE [LARGE SCALE GENOMIC DNA]</scope>
    <source>
        <strain evidence="10 11">AM07-24</strain>
    </source>
</reference>
<keyword evidence="4" id="KW-0997">Cell inner membrane</keyword>
<evidence type="ECO:0000256" key="5">
    <source>
        <dbReference type="ARBA" id="ARBA00022692"/>
    </source>
</evidence>
<evidence type="ECO:0000256" key="8">
    <source>
        <dbReference type="RuleBase" id="RU363032"/>
    </source>
</evidence>
<feature type="transmembrane region" description="Helical" evidence="8">
    <location>
        <begin position="130"/>
        <end position="148"/>
    </location>
</feature>
<evidence type="ECO:0000256" key="2">
    <source>
        <dbReference type="ARBA" id="ARBA00022448"/>
    </source>
</evidence>
<feature type="transmembrane region" description="Helical" evidence="8">
    <location>
        <begin position="68"/>
        <end position="90"/>
    </location>
</feature>
<sequence>MREKHRAAKTLIWLTASLIVLPLMVLLVWCFANRWAYPSLLPENFSLRGLEQVLFGYHDMGRIVGSSILISVVAAVLCVTASALAARAVVFYDFKGKRILEFLTMIPVIIPATVFGMGIHMMFIKGGLNHTITGVILTHIVVSLPYGVKIMTDITKLYGRNLEEQAMVLGANSWQSFWLVGFPKLTPGIASALSMTFIISFSQYFLTLLIGGGRVKTFSVVMVPFIQSGDKTIAANYSVLFILITFIVFLIFDKIGKKARCIA</sequence>
<dbReference type="GO" id="GO:0055085">
    <property type="term" value="P:transmembrane transport"/>
    <property type="evidence" value="ECO:0007669"/>
    <property type="project" value="InterPro"/>
</dbReference>
<dbReference type="EMBL" id="QRMS01000005">
    <property type="protein sequence ID" value="RHJ85128.1"/>
    <property type="molecule type" value="Genomic_DNA"/>
</dbReference>
<feature type="transmembrane region" description="Helical" evidence="8">
    <location>
        <begin position="12"/>
        <end position="37"/>
    </location>
</feature>
<name>A0A415DX45_9FIRM</name>
<feature type="transmembrane region" description="Helical" evidence="8">
    <location>
        <begin position="192"/>
        <end position="213"/>
    </location>
</feature>
<dbReference type="GO" id="GO:0005886">
    <property type="term" value="C:plasma membrane"/>
    <property type="evidence" value="ECO:0007669"/>
    <property type="project" value="UniProtKB-SubCell"/>
</dbReference>